<keyword evidence="2" id="KW-1185">Reference proteome</keyword>
<comment type="caution">
    <text evidence="1">The sequence shown here is derived from an EMBL/GenBank/DDBJ whole genome shotgun (WGS) entry which is preliminary data.</text>
</comment>
<accession>A0A218V9B8</accession>
<proteinExistence type="predicted"/>
<dbReference type="Proteomes" id="UP000197619">
    <property type="component" value="Unassembled WGS sequence"/>
</dbReference>
<gene>
    <name evidence="1" type="ORF">RLOC_00004553</name>
</gene>
<dbReference type="EMBL" id="MUZQ01000028">
    <property type="protein sequence ID" value="OWK62311.1"/>
    <property type="molecule type" value="Genomic_DNA"/>
</dbReference>
<protein>
    <submittedName>
        <fullName evidence="1">Uncharacterized protein</fullName>
    </submittedName>
</protein>
<name>A0A218V9B8_9PASE</name>
<reference evidence="1 2" key="1">
    <citation type="submission" date="2017-05" db="EMBL/GenBank/DDBJ databases">
        <title>Genome of assembly of the Bengalese finch, Lonchura striata domestica.</title>
        <authorList>
            <person name="Colquitt B.M."/>
            <person name="Brainard M.S."/>
        </authorList>
    </citation>
    <scope>NUCLEOTIDE SEQUENCE [LARGE SCALE GENOMIC DNA]</scope>
    <source>
        <strain evidence="1">White83orange57</strain>
    </source>
</reference>
<organism evidence="1 2">
    <name type="scientific">Lonchura striata</name>
    <name type="common">white-rumped munia</name>
    <dbReference type="NCBI Taxonomy" id="40157"/>
    <lineage>
        <taxon>Eukaryota</taxon>
        <taxon>Metazoa</taxon>
        <taxon>Chordata</taxon>
        <taxon>Craniata</taxon>
        <taxon>Vertebrata</taxon>
        <taxon>Euteleostomi</taxon>
        <taxon>Archelosauria</taxon>
        <taxon>Archosauria</taxon>
        <taxon>Dinosauria</taxon>
        <taxon>Saurischia</taxon>
        <taxon>Theropoda</taxon>
        <taxon>Coelurosauria</taxon>
        <taxon>Aves</taxon>
        <taxon>Neognathae</taxon>
        <taxon>Neoaves</taxon>
        <taxon>Telluraves</taxon>
        <taxon>Australaves</taxon>
        <taxon>Passeriformes</taxon>
        <taxon>Passeroidea</taxon>
        <taxon>Estrildidae</taxon>
        <taxon>Estrildinae</taxon>
        <taxon>Lonchura</taxon>
    </lineage>
</organism>
<sequence length="8" mass="910">MWVTGFGL</sequence>
<evidence type="ECO:0000313" key="1">
    <source>
        <dbReference type="EMBL" id="OWK62311.1"/>
    </source>
</evidence>
<evidence type="ECO:0000313" key="2">
    <source>
        <dbReference type="Proteomes" id="UP000197619"/>
    </source>
</evidence>